<sequence>MLAKRIIPCLDVRDGLVVKGVKFRNHEIIGDIVPLAQKYAEQGADELVFYDITASADGRTLDRSWVERIAKVIDIPFCVAGGIKSEADAQKMLSMGADKISINSPALADPDLINRLNRQFGQQCVVIGIDSYFDEQTGQYQVYQYTGDETKSSKTRWQTADWVQEVQSRGAGEIVLNVMNQDGVRQGYDIEQLSMVREVANIPLIASGGAGTMEHFADVFQQADVDGALAASVFHKGIIAIEDLKAYLREQNVPMRK</sequence>
<dbReference type="CDD" id="cd04731">
    <property type="entry name" value="HisF"/>
    <property type="match status" value="1"/>
</dbReference>
<keyword evidence="5 11" id="KW-0963">Cytoplasm</keyword>
<comment type="caution">
    <text evidence="13">The sequence shown here is derived from an EMBL/GenBank/DDBJ whole genome shotgun (WGS) entry which is preliminary data.</text>
</comment>
<dbReference type="RefSeq" id="WP_136736963.1">
    <property type="nucleotide sequence ID" value="NZ_SWDB01000035.1"/>
</dbReference>
<dbReference type="OrthoDB" id="9781903at2"/>
<keyword evidence="8 11" id="KW-0456">Lyase</keyword>
<dbReference type="FunFam" id="3.20.20.70:FF:000006">
    <property type="entry name" value="Imidazole glycerol phosphate synthase subunit HisF"/>
    <property type="match status" value="1"/>
</dbReference>
<evidence type="ECO:0000256" key="6">
    <source>
        <dbReference type="ARBA" id="ARBA00022605"/>
    </source>
</evidence>
<evidence type="ECO:0000256" key="12">
    <source>
        <dbReference type="RuleBase" id="RU003657"/>
    </source>
</evidence>
<protein>
    <recommendedName>
        <fullName evidence="11">Imidazole glycerol phosphate synthase subunit HisF</fullName>
        <ecNumber evidence="11">4.3.2.10</ecNumber>
    </recommendedName>
    <alternativeName>
        <fullName evidence="11">IGP synthase cyclase subunit</fullName>
    </alternativeName>
    <alternativeName>
        <fullName evidence="11">IGP synthase subunit HisF</fullName>
    </alternativeName>
    <alternativeName>
        <fullName evidence="11">ImGP synthase subunit HisF</fullName>
        <shortName evidence="11">IGPS subunit HisF</shortName>
    </alternativeName>
</protein>
<comment type="catalytic activity">
    <reaction evidence="10 11">
        <text>5-[(5-phospho-1-deoxy-D-ribulos-1-ylimino)methylamino]-1-(5-phospho-beta-D-ribosyl)imidazole-4-carboxamide + L-glutamine = D-erythro-1-(imidazol-4-yl)glycerol 3-phosphate + 5-amino-1-(5-phospho-beta-D-ribosyl)imidazole-4-carboxamide + L-glutamate + H(+)</text>
        <dbReference type="Rhea" id="RHEA:24793"/>
        <dbReference type="ChEBI" id="CHEBI:15378"/>
        <dbReference type="ChEBI" id="CHEBI:29985"/>
        <dbReference type="ChEBI" id="CHEBI:58278"/>
        <dbReference type="ChEBI" id="CHEBI:58359"/>
        <dbReference type="ChEBI" id="CHEBI:58475"/>
        <dbReference type="ChEBI" id="CHEBI:58525"/>
        <dbReference type="EC" id="4.3.2.10"/>
    </reaction>
</comment>
<keyword evidence="6 11" id="KW-0028">Amino-acid biosynthesis</keyword>
<dbReference type="GO" id="GO:0016829">
    <property type="term" value="F:lyase activity"/>
    <property type="evidence" value="ECO:0007669"/>
    <property type="project" value="UniProtKB-KW"/>
</dbReference>
<dbReference type="PANTHER" id="PTHR21235:SF2">
    <property type="entry name" value="IMIDAZOLE GLYCEROL PHOSPHATE SYNTHASE HISHF"/>
    <property type="match status" value="1"/>
</dbReference>
<evidence type="ECO:0000256" key="3">
    <source>
        <dbReference type="ARBA" id="ARBA00009667"/>
    </source>
</evidence>
<name>A0A4U1B2U6_9GAMM</name>
<dbReference type="UniPathway" id="UPA00031">
    <property type="reaction ID" value="UER00010"/>
</dbReference>
<dbReference type="Pfam" id="PF00977">
    <property type="entry name" value="His_biosynth"/>
    <property type="match status" value="1"/>
</dbReference>
<comment type="pathway">
    <text evidence="2 11">Amino-acid biosynthesis; L-histidine biosynthesis; L-histidine from 5-phospho-alpha-D-ribose 1-diphosphate: step 5/9.</text>
</comment>
<evidence type="ECO:0000256" key="11">
    <source>
        <dbReference type="HAMAP-Rule" id="MF_01013"/>
    </source>
</evidence>
<feature type="active site" evidence="11">
    <location>
        <position position="130"/>
    </location>
</feature>
<evidence type="ECO:0000256" key="10">
    <source>
        <dbReference type="ARBA" id="ARBA00047838"/>
    </source>
</evidence>
<reference evidence="13 14" key="1">
    <citation type="submission" date="2019-04" db="EMBL/GenBank/DDBJ databases">
        <title>Thalassotalea guangxiensis sp. nov., isolated from sediment of the coastal wetland.</title>
        <authorList>
            <person name="Zheng S."/>
            <person name="Zhang D."/>
        </authorList>
    </citation>
    <scope>NUCLEOTIDE SEQUENCE [LARGE SCALE GENOMIC DNA]</scope>
    <source>
        <strain evidence="13 14">ZS-4</strain>
    </source>
</reference>
<evidence type="ECO:0000256" key="9">
    <source>
        <dbReference type="ARBA" id="ARBA00025475"/>
    </source>
</evidence>
<dbReference type="InterPro" id="IPR004651">
    <property type="entry name" value="HisF"/>
</dbReference>
<evidence type="ECO:0000256" key="5">
    <source>
        <dbReference type="ARBA" id="ARBA00022490"/>
    </source>
</evidence>
<comment type="subunit">
    <text evidence="4 11">Heterodimer of HisH and HisF.</text>
</comment>
<accession>A0A4U1B2U6</accession>
<dbReference type="GO" id="GO:0000107">
    <property type="term" value="F:imidazoleglycerol-phosphate synthase activity"/>
    <property type="evidence" value="ECO:0007669"/>
    <property type="project" value="UniProtKB-UniRule"/>
</dbReference>
<evidence type="ECO:0000256" key="4">
    <source>
        <dbReference type="ARBA" id="ARBA00011152"/>
    </source>
</evidence>
<dbReference type="GO" id="GO:0000105">
    <property type="term" value="P:L-histidine biosynthetic process"/>
    <property type="evidence" value="ECO:0007669"/>
    <property type="project" value="UniProtKB-UniRule"/>
</dbReference>
<evidence type="ECO:0000256" key="8">
    <source>
        <dbReference type="ARBA" id="ARBA00023239"/>
    </source>
</evidence>
<organism evidence="13 14">
    <name type="scientific">Thalassotalea mangrovi</name>
    <dbReference type="NCBI Taxonomy" id="2572245"/>
    <lineage>
        <taxon>Bacteria</taxon>
        <taxon>Pseudomonadati</taxon>
        <taxon>Pseudomonadota</taxon>
        <taxon>Gammaproteobacteria</taxon>
        <taxon>Alteromonadales</taxon>
        <taxon>Colwelliaceae</taxon>
        <taxon>Thalassotalea</taxon>
    </lineage>
</organism>
<dbReference type="EC" id="4.3.2.10" evidence="11"/>
<evidence type="ECO:0000256" key="2">
    <source>
        <dbReference type="ARBA" id="ARBA00005091"/>
    </source>
</evidence>
<evidence type="ECO:0000313" key="14">
    <source>
        <dbReference type="Proteomes" id="UP000307999"/>
    </source>
</evidence>
<proteinExistence type="inferred from homology"/>
<dbReference type="Proteomes" id="UP000307999">
    <property type="component" value="Unassembled WGS sequence"/>
</dbReference>
<dbReference type="HAMAP" id="MF_01013">
    <property type="entry name" value="HisF"/>
    <property type="match status" value="1"/>
</dbReference>
<dbReference type="EMBL" id="SWDB01000035">
    <property type="protein sequence ID" value="TKB43652.1"/>
    <property type="molecule type" value="Genomic_DNA"/>
</dbReference>
<evidence type="ECO:0000256" key="1">
    <source>
        <dbReference type="ARBA" id="ARBA00004496"/>
    </source>
</evidence>
<comment type="similarity">
    <text evidence="3 11 12">Belongs to the HisA/HisF family.</text>
</comment>
<comment type="function">
    <text evidence="9 11">IGPS catalyzes the conversion of PRFAR and glutamine to IGP, AICAR and glutamate. The HisF subunit catalyzes the cyclization activity that produces IGP and AICAR from PRFAR using the ammonia provided by the HisH subunit.</text>
</comment>
<keyword evidence="14" id="KW-1185">Reference proteome</keyword>
<feature type="active site" evidence="11">
    <location>
        <position position="11"/>
    </location>
</feature>
<comment type="subcellular location">
    <subcellularLocation>
        <location evidence="1 11">Cytoplasm</location>
    </subcellularLocation>
</comment>
<dbReference type="GO" id="GO:0005737">
    <property type="term" value="C:cytoplasm"/>
    <property type="evidence" value="ECO:0007669"/>
    <property type="project" value="UniProtKB-SubCell"/>
</dbReference>
<dbReference type="PANTHER" id="PTHR21235">
    <property type="entry name" value="IMIDAZOLE GLYCEROL PHOSPHATE SYNTHASE SUBUNIT HISF/H IGP SYNTHASE SUBUNIT HISF/H"/>
    <property type="match status" value="1"/>
</dbReference>
<evidence type="ECO:0000256" key="7">
    <source>
        <dbReference type="ARBA" id="ARBA00023102"/>
    </source>
</evidence>
<gene>
    <name evidence="11 13" type="primary">hisF</name>
    <name evidence="13" type="ORF">E8M12_14370</name>
</gene>
<dbReference type="InterPro" id="IPR013785">
    <property type="entry name" value="Aldolase_TIM"/>
</dbReference>
<dbReference type="Gene3D" id="3.20.20.70">
    <property type="entry name" value="Aldolase class I"/>
    <property type="match status" value="1"/>
</dbReference>
<dbReference type="AlphaFoldDB" id="A0A4U1B2U6"/>
<dbReference type="SUPFAM" id="SSF51366">
    <property type="entry name" value="Ribulose-phoshate binding barrel"/>
    <property type="match status" value="1"/>
</dbReference>
<keyword evidence="7 11" id="KW-0368">Histidine biosynthesis</keyword>
<dbReference type="InterPro" id="IPR050064">
    <property type="entry name" value="IGPS_HisA/HisF"/>
</dbReference>
<evidence type="ECO:0000313" key="13">
    <source>
        <dbReference type="EMBL" id="TKB43652.1"/>
    </source>
</evidence>
<dbReference type="NCBIfam" id="TIGR00735">
    <property type="entry name" value="hisF"/>
    <property type="match status" value="1"/>
</dbReference>
<dbReference type="InterPro" id="IPR006062">
    <property type="entry name" value="His_biosynth"/>
</dbReference>
<dbReference type="InterPro" id="IPR011060">
    <property type="entry name" value="RibuloseP-bd_barrel"/>
</dbReference>